<dbReference type="InterPro" id="IPR050553">
    <property type="entry name" value="Thioredoxin_ResA/DsbE_sf"/>
</dbReference>
<evidence type="ECO:0000256" key="1">
    <source>
        <dbReference type="SAM" id="SignalP"/>
    </source>
</evidence>
<evidence type="ECO:0000259" key="2">
    <source>
        <dbReference type="PROSITE" id="PS51352"/>
    </source>
</evidence>
<dbReference type="InterPro" id="IPR013766">
    <property type="entry name" value="Thioredoxin_domain"/>
</dbReference>
<dbReference type="OrthoDB" id="9799347at2"/>
<accession>D4ZGA9</accession>
<dbReference type="KEGG" id="svo:SVI_0737"/>
<dbReference type="Gene3D" id="3.40.30.10">
    <property type="entry name" value="Glutaredoxin"/>
    <property type="match status" value="1"/>
</dbReference>
<gene>
    <name evidence="3" type="ordered locus">SVI_0737</name>
</gene>
<dbReference type="InterPro" id="IPR036249">
    <property type="entry name" value="Thioredoxin-like_sf"/>
</dbReference>
<evidence type="ECO:0000313" key="3">
    <source>
        <dbReference type="EMBL" id="BAJ00708.1"/>
    </source>
</evidence>
<dbReference type="CDD" id="cd02966">
    <property type="entry name" value="TlpA_like_family"/>
    <property type="match status" value="1"/>
</dbReference>
<dbReference type="InterPro" id="IPR000866">
    <property type="entry name" value="AhpC/TSA"/>
</dbReference>
<organism evidence="3 4">
    <name type="scientific">Shewanella violacea (strain JCM 10179 / CIP 106290 / LMG 19151 / DSS12)</name>
    <dbReference type="NCBI Taxonomy" id="637905"/>
    <lineage>
        <taxon>Bacteria</taxon>
        <taxon>Pseudomonadati</taxon>
        <taxon>Pseudomonadota</taxon>
        <taxon>Gammaproteobacteria</taxon>
        <taxon>Alteromonadales</taxon>
        <taxon>Shewanellaceae</taxon>
        <taxon>Shewanella</taxon>
    </lineage>
</organism>
<keyword evidence="1" id="KW-0732">Signal</keyword>
<dbReference type="PANTHER" id="PTHR42852">
    <property type="entry name" value="THIOL:DISULFIDE INTERCHANGE PROTEIN DSBE"/>
    <property type="match status" value="1"/>
</dbReference>
<dbReference type="SUPFAM" id="SSF52833">
    <property type="entry name" value="Thioredoxin-like"/>
    <property type="match status" value="1"/>
</dbReference>
<keyword evidence="4" id="KW-1185">Reference proteome</keyword>
<dbReference type="PANTHER" id="PTHR42852:SF17">
    <property type="entry name" value="THIOREDOXIN-LIKE PROTEIN HI_1115"/>
    <property type="match status" value="1"/>
</dbReference>
<dbReference type="HOGENOM" id="CLU_042529_11_2_6"/>
<reference evidence="4" key="1">
    <citation type="journal article" date="2010" name="Mol. Biosyst.">
        <title>Complete genome sequence and comparative analysis of Shewanella violacea, a psychrophilic and piezophilic bacterium from deep sea floor sediments.</title>
        <authorList>
            <person name="Aono E."/>
            <person name="Baba T."/>
            <person name="Ara T."/>
            <person name="Nishi T."/>
            <person name="Nakamichi T."/>
            <person name="Inamoto E."/>
            <person name="Toyonaga H."/>
            <person name="Hasegawa M."/>
            <person name="Takai Y."/>
            <person name="Okumura Y."/>
            <person name="Baba M."/>
            <person name="Tomita M."/>
            <person name="Kato C."/>
            <person name="Oshima T."/>
            <person name="Nakasone K."/>
            <person name="Mori H."/>
        </authorList>
    </citation>
    <scope>NUCLEOTIDE SEQUENCE [LARGE SCALE GENOMIC DNA]</scope>
    <source>
        <strain evidence="4">JCM 10179 / CIP 106290 / LMG 19151 / DSS12</strain>
    </source>
</reference>
<dbReference type="eggNOG" id="COG0526">
    <property type="taxonomic scope" value="Bacteria"/>
</dbReference>
<dbReference type="PROSITE" id="PS51352">
    <property type="entry name" value="THIOREDOXIN_2"/>
    <property type="match status" value="1"/>
</dbReference>
<dbReference type="GO" id="GO:0016491">
    <property type="term" value="F:oxidoreductase activity"/>
    <property type="evidence" value="ECO:0007669"/>
    <property type="project" value="InterPro"/>
</dbReference>
<feature type="signal peptide" evidence="1">
    <location>
        <begin position="1"/>
        <end position="33"/>
    </location>
</feature>
<name>D4ZGA9_SHEVD</name>
<dbReference type="AlphaFoldDB" id="D4ZGA9"/>
<feature type="domain" description="Thioredoxin" evidence="2">
    <location>
        <begin position="36"/>
        <end position="178"/>
    </location>
</feature>
<dbReference type="RefSeq" id="WP_013050021.1">
    <property type="nucleotide sequence ID" value="NC_014012.1"/>
</dbReference>
<dbReference type="Proteomes" id="UP000002350">
    <property type="component" value="Chromosome"/>
</dbReference>
<sequence length="186" mass="21004">MMRILNKTPIGSGRRLRLAVSFLLLGAAMQVGAASLTVGDKAPNFEVTTLAGETFKLSDYKGKKPVYLKFWATWCSYCKVEMPHLQSIYNKYGDDVEVLAVNVGINDSVANIQQFFNRGGFNLPTVIDRQGDLTSRYGIVGTPHHVLIDKEGEIAYRTFLATDTLDEMVEEWAEEKQILNRRPWKR</sequence>
<proteinExistence type="predicted"/>
<evidence type="ECO:0000313" key="4">
    <source>
        <dbReference type="Proteomes" id="UP000002350"/>
    </source>
</evidence>
<feature type="chain" id="PRO_5003067801" evidence="1">
    <location>
        <begin position="34"/>
        <end position="186"/>
    </location>
</feature>
<dbReference type="STRING" id="637905.SVI_0737"/>
<dbReference type="GO" id="GO:0016209">
    <property type="term" value="F:antioxidant activity"/>
    <property type="evidence" value="ECO:0007669"/>
    <property type="project" value="InterPro"/>
</dbReference>
<protein>
    <submittedName>
        <fullName evidence="3">Thioredoxin family protein</fullName>
    </submittedName>
</protein>
<dbReference type="Pfam" id="PF00578">
    <property type="entry name" value="AhpC-TSA"/>
    <property type="match status" value="1"/>
</dbReference>
<dbReference type="EMBL" id="AP011177">
    <property type="protein sequence ID" value="BAJ00708.1"/>
    <property type="molecule type" value="Genomic_DNA"/>
</dbReference>